<organism evidence="1 2">
    <name type="scientific">Cupriavidus taiwanensis</name>
    <dbReference type="NCBI Taxonomy" id="164546"/>
    <lineage>
        <taxon>Bacteria</taxon>
        <taxon>Pseudomonadati</taxon>
        <taxon>Pseudomonadota</taxon>
        <taxon>Betaproteobacteria</taxon>
        <taxon>Burkholderiales</taxon>
        <taxon>Burkholderiaceae</taxon>
        <taxon>Cupriavidus</taxon>
    </lineage>
</organism>
<dbReference type="Proteomes" id="UP000256780">
    <property type="component" value="Chromosome CBM2587_a"/>
</dbReference>
<name>A0A975WUT0_9BURK</name>
<reference evidence="1 2" key="1">
    <citation type="submission" date="2018-01" db="EMBL/GenBank/DDBJ databases">
        <authorList>
            <person name="Clerissi C."/>
        </authorList>
    </citation>
    <scope>NUCLEOTIDE SEQUENCE [LARGE SCALE GENOMIC DNA]</scope>
    <source>
        <strain evidence="1">Cupriavidus sp. LMG 19464</strain>
    </source>
</reference>
<sequence>MMRRPLTPGPSPASGRGEQTLGCVGFFGLCNVRSCAPSPACGRGLG</sequence>
<protein>
    <submittedName>
        <fullName evidence="1">Uncharacterized protein</fullName>
    </submittedName>
</protein>
<dbReference type="EMBL" id="OFSQ01000004">
    <property type="protein sequence ID" value="SOY45521.1"/>
    <property type="molecule type" value="Genomic_DNA"/>
</dbReference>
<comment type="caution">
    <text evidence="1">The sequence shown here is derived from an EMBL/GenBank/DDBJ whole genome shotgun (WGS) entry which is preliminary data.</text>
</comment>
<proteinExistence type="predicted"/>
<evidence type="ECO:0000313" key="2">
    <source>
        <dbReference type="Proteomes" id="UP000256780"/>
    </source>
</evidence>
<dbReference type="AlphaFoldDB" id="A0A975WUT0"/>
<accession>A0A975WUT0</accession>
<evidence type="ECO:0000313" key="1">
    <source>
        <dbReference type="EMBL" id="SOY45521.1"/>
    </source>
</evidence>
<gene>
    <name evidence="1" type="ORF">CBM2587_A120122</name>
</gene>